<evidence type="ECO:0000256" key="5">
    <source>
        <dbReference type="ARBA" id="ARBA00022679"/>
    </source>
</evidence>
<evidence type="ECO:0000256" key="3">
    <source>
        <dbReference type="ARBA" id="ARBA00012438"/>
    </source>
</evidence>
<dbReference type="Pfam" id="PF08448">
    <property type="entry name" value="PAS_4"/>
    <property type="match status" value="1"/>
</dbReference>
<dbReference type="InterPro" id="IPR003594">
    <property type="entry name" value="HATPase_dom"/>
</dbReference>
<feature type="domain" description="Histidine kinase" evidence="20">
    <location>
        <begin position="494"/>
        <end position="715"/>
    </location>
</feature>
<evidence type="ECO:0000256" key="17">
    <source>
        <dbReference type="ARBA" id="ARBA00068150"/>
    </source>
</evidence>
<dbReference type="CDD" id="cd17546">
    <property type="entry name" value="REC_hyHK_CKI1_RcsC-like"/>
    <property type="match status" value="1"/>
</dbReference>
<dbReference type="GO" id="GO:0005524">
    <property type="term" value="F:ATP binding"/>
    <property type="evidence" value="ECO:0007669"/>
    <property type="project" value="UniProtKB-KW"/>
</dbReference>
<dbReference type="Pfam" id="PF02518">
    <property type="entry name" value="HATPase_c"/>
    <property type="match status" value="1"/>
</dbReference>
<dbReference type="SMART" id="SM00448">
    <property type="entry name" value="REC"/>
    <property type="match status" value="1"/>
</dbReference>
<dbReference type="PROSITE" id="PS50110">
    <property type="entry name" value="RESPONSE_REGULATORY"/>
    <property type="match status" value="1"/>
</dbReference>
<dbReference type="InterPro" id="IPR035965">
    <property type="entry name" value="PAS-like_dom_sf"/>
</dbReference>
<evidence type="ECO:0000256" key="6">
    <source>
        <dbReference type="ARBA" id="ARBA00022692"/>
    </source>
</evidence>
<keyword evidence="10" id="KW-0067">ATP-binding</keyword>
<dbReference type="SUPFAM" id="SSF55874">
    <property type="entry name" value="ATPase domain of HSP90 chaperone/DNA topoisomerase II/histidine kinase"/>
    <property type="match status" value="1"/>
</dbReference>
<sequence length="865" mass="92494">MADITTRNTGKTAALWAGGAAMALLAGAGLYLGAAHAVDIETQARFDHLARTGRQQLAGAVHSYADVVRGLAGLFQASGTVTRLEFHRYVQTLGVAEHYPALESVNYAAYVEAGARDAFVAGVRADRSLDPAGYPDFTIRPAVRRPAHTVLTYLEPWLAEKAGADLAGGAPAVAQALERARDSGRMTASGKPIVVEHPVRHLGLGLRMPVYRTDGAVPPDVEGRRAAYAGSVGIGFSVPALVRGALPGGDQPVALQLYAAADSRAAGPLHVNEADNLLYDGAGAALNNAGDLMETVLPVRFDDNLWKARFVARRADLVDGFGRVFPWLAGAGGFGATFLAFALFLNLARSRKTAVDQRRLLDLVLDNVDAYVYLKDRDRRYRYVNAKMAAACGLPAHEIVGRRDREVMPPAQADALWALDQPVLELGEKRAVQNAFAGSDGVARQVWSVKVPVRFAGDGDAGAVLCVSTDVTELHALKAQADAASRAKSDFLSNMSHEIRTPMNSIIGMAYLAGKRAEDPKQRDYLGKIQHSAQHLLGIINHILDFSKIEAGKVELELRDFTFDALKRNVESQLGAQASARGLELVFDVASELKWPVRGDPLRLEQVLLNFVGNAIKFSDQGTIHVRARVERTVGTDVLVRFEVEDRGIGIAADDLAQLFTPFHQADPSSTRVHGGTGLGLVISKQLAELMGGEAGATSVPGQGSTFWFTARLRPLTAPRPAVPAPQSEPAALAGCTILLVEDNAFNQLVARELLEDAGARVVVADDGAQALDRLAEGPVDCVLMDVQMPVMDGYEATRRIRADARLAGLKVIAMTANAGVEDQARCLAAGMDEFLTKPAAPEALIATIARALGRMDTRQQDHQA</sequence>
<keyword evidence="4 19" id="KW-0597">Phosphoprotein</keyword>
<dbReference type="InterPro" id="IPR013656">
    <property type="entry name" value="PAS_4"/>
</dbReference>
<evidence type="ECO:0000256" key="12">
    <source>
        <dbReference type="ARBA" id="ARBA00023012"/>
    </source>
</evidence>
<feature type="domain" description="Response regulatory" evidence="21">
    <location>
        <begin position="737"/>
        <end position="853"/>
    </location>
</feature>
<evidence type="ECO:0000256" key="16">
    <source>
        <dbReference type="ARBA" id="ARBA00064003"/>
    </source>
</evidence>
<dbReference type="SUPFAM" id="SSF52172">
    <property type="entry name" value="CheY-like"/>
    <property type="match status" value="1"/>
</dbReference>
<proteinExistence type="predicted"/>
<dbReference type="AlphaFoldDB" id="A0A7X3K706"/>
<dbReference type="SMART" id="SM00388">
    <property type="entry name" value="HisKA"/>
    <property type="match status" value="1"/>
</dbReference>
<dbReference type="InterPro" id="IPR006189">
    <property type="entry name" value="CHASE_dom"/>
</dbReference>
<dbReference type="PANTHER" id="PTHR45339">
    <property type="entry name" value="HYBRID SIGNAL TRANSDUCTION HISTIDINE KINASE J"/>
    <property type="match status" value="1"/>
</dbReference>
<dbReference type="Pfam" id="PF03924">
    <property type="entry name" value="CHASE"/>
    <property type="match status" value="1"/>
</dbReference>
<dbReference type="InterPro" id="IPR000014">
    <property type="entry name" value="PAS"/>
</dbReference>
<feature type="domain" description="PAS" evidence="22">
    <location>
        <begin position="357"/>
        <end position="427"/>
    </location>
</feature>
<gene>
    <name evidence="24" type="ORF">GPY61_05700</name>
</gene>
<keyword evidence="11" id="KW-1133">Transmembrane helix</keyword>
<comment type="subcellular location">
    <subcellularLocation>
        <location evidence="2">Membrane</location>
    </subcellularLocation>
</comment>
<dbReference type="InterPro" id="IPR004358">
    <property type="entry name" value="Sig_transdc_His_kin-like_C"/>
</dbReference>
<name>A0A7X3K706_9BURK</name>
<dbReference type="PROSITE" id="PS50839">
    <property type="entry name" value="CHASE"/>
    <property type="match status" value="1"/>
</dbReference>
<keyword evidence="5" id="KW-0808">Transferase</keyword>
<dbReference type="Gene3D" id="3.30.450.350">
    <property type="entry name" value="CHASE domain"/>
    <property type="match status" value="1"/>
</dbReference>
<evidence type="ECO:0000313" key="24">
    <source>
        <dbReference type="EMBL" id="MVW59416.1"/>
    </source>
</evidence>
<keyword evidence="14" id="KW-0472">Membrane</keyword>
<evidence type="ECO:0000259" key="22">
    <source>
        <dbReference type="PROSITE" id="PS50112"/>
    </source>
</evidence>
<dbReference type="InterPro" id="IPR001789">
    <property type="entry name" value="Sig_transdc_resp-reg_receiver"/>
</dbReference>
<dbReference type="SUPFAM" id="SSF55785">
    <property type="entry name" value="PYP-like sensor domain (PAS domain)"/>
    <property type="match status" value="1"/>
</dbReference>
<evidence type="ECO:0000256" key="7">
    <source>
        <dbReference type="ARBA" id="ARBA00022729"/>
    </source>
</evidence>
<evidence type="ECO:0000256" key="18">
    <source>
        <dbReference type="ARBA" id="ARBA00070152"/>
    </source>
</evidence>
<evidence type="ECO:0000256" key="10">
    <source>
        <dbReference type="ARBA" id="ARBA00022840"/>
    </source>
</evidence>
<dbReference type="InterPro" id="IPR036890">
    <property type="entry name" value="HATPase_C_sf"/>
</dbReference>
<dbReference type="FunFam" id="1.10.287.130:FF:000002">
    <property type="entry name" value="Two-component osmosensing histidine kinase"/>
    <property type="match status" value="1"/>
</dbReference>
<evidence type="ECO:0000256" key="4">
    <source>
        <dbReference type="ARBA" id="ARBA00022553"/>
    </source>
</evidence>
<organism evidence="24 25">
    <name type="scientific">Massilia cellulosiltytica</name>
    <dbReference type="NCBI Taxonomy" id="2683234"/>
    <lineage>
        <taxon>Bacteria</taxon>
        <taxon>Pseudomonadati</taxon>
        <taxon>Pseudomonadota</taxon>
        <taxon>Betaproteobacteria</taxon>
        <taxon>Burkholderiales</taxon>
        <taxon>Oxalobacteraceae</taxon>
        <taxon>Telluria group</taxon>
        <taxon>Massilia</taxon>
    </lineage>
</organism>
<dbReference type="SUPFAM" id="SSF47384">
    <property type="entry name" value="Homodimeric domain of signal transducing histidine kinase"/>
    <property type="match status" value="1"/>
</dbReference>
<dbReference type="GO" id="GO:0016020">
    <property type="term" value="C:membrane"/>
    <property type="evidence" value="ECO:0007669"/>
    <property type="project" value="UniProtKB-SubCell"/>
</dbReference>
<keyword evidence="25" id="KW-1185">Reference proteome</keyword>
<dbReference type="InterPro" id="IPR011006">
    <property type="entry name" value="CheY-like_superfamily"/>
</dbReference>
<reference evidence="24 25" key="1">
    <citation type="submission" date="2019-12" db="EMBL/GenBank/DDBJ databases">
        <authorList>
            <person name="Li C."/>
            <person name="Zhao J."/>
        </authorList>
    </citation>
    <scope>NUCLEOTIDE SEQUENCE [LARGE SCALE GENOMIC DNA]</scope>
    <source>
        <strain evidence="24 25">NEAU-DD11</strain>
    </source>
</reference>
<dbReference type="InterPro" id="IPR005467">
    <property type="entry name" value="His_kinase_dom"/>
</dbReference>
<comment type="function">
    <text evidence="15">Member of the two-component regulatory system BvgS/BvgA. Phosphorylates BvgA via a four-step phosphorelay in response to environmental signals.</text>
</comment>
<keyword evidence="6" id="KW-0812">Transmembrane</keyword>
<evidence type="ECO:0000259" key="21">
    <source>
        <dbReference type="PROSITE" id="PS50110"/>
    </source>
</evidence>
<dbReference type="PRINTS" id="PR00344">
    <property type="entry name" value="BCTRLSENSOR"/>
</dbReference>
<dbReference type="FunFam" id="3.30.565.10:FF:000010">
    <property type="entry name" value="Sensor histidine kinase RcsC"/>
    <property type="match status" value="1"/>
</dbReference>
<dbReference type="Pfam" id="PF00072">
    <property type="entry name" value="Response_reg"/>
    <property type="match status" value="1"/>
</dbReference>
<dbReference type="Pfam" id="PF00512">
    <property type="entry name" value="HisKA"/>
    <property type="match status" value="1"/>
</dbReference>
<evidence type="ECO:0000256" key="8">
    <source>
        <dbReference type="ARBA" id="ARBA00022741"/>
    </source>
</evidence>
<dbReference type="Gene3D" id="3.30.565.10">
    <property type="entry name" value="Histidine kinase-like ATPase, C-terminal domain"/>
    <property type="match status" value="1"/>
</dbReference>
<evidence type="ECO:0000256" key="14">
    <source>
        <dbReference type="ARBA" id="ARBA00023136"/>
    </source>
</evidence>
<accession>A0A7X3K706</accession>
<dbReference type="PROSITE" id="PS50109">
    <property type="entry name" value="HIS_KIN"/>
    <property type="match status" value="1"/>
</dbReference>
<dbReference type="InterPro" id="IPR003661">
    <property type="entry name" value="HisK_dim/P_dom"/>
</dbReference>
<dbReference type="NCBIfam" id="TIGR00229">
    <property type="entry name" value="sensory_box"/>
    <property type="match status" value="1"/>
</dbReference>
<dbReference type="Gene3D" id="1.10.287.130">
    <property type="match status" value="1"/>
</dbReference>
<keyword evidence="7" id="KW-0732">Signal</keyword>
<protein>
    <recommendedName>
        <fullName evidence="17">Sensory/regulatory protein RpfC</fullName>
        <ecNumber evidence="3">2.7.13.3</ecNumber>
    </recommendedName>
    <alternativeName>
        <fullName evidence="18">Virulence sensor protein BvgS</fullName>
    </alternativeName>
</protein>
<dbReference type="PANTHER" id="PTHR45339:SF1">
    <property type="entry name" value="HYBRID SIGNAL TRANSDUCTION HISTIDINE KINASE J"/>
    <property type="match status" value="1"/>
</dbReference>
<evidence type="ECO:0000256" key="9">
    <source>
        <dbReference type="ARBA" id="ARBA00022777"/>
    </source>
</evidence>
<dbReference type="RefSeq" id="WP_160407608.1">
    <property type="nucleotide sequence ID" value="NZ_WSES01000002.1"/>
</dbReference>
<dbReference type="InterPro" id="IPR042240">
    <property type="entry name" value="CHASE_sf"/>
</dbReference>
<comment type="caution">
    <text evidence="24">The sequence shown here is derived from an EMBL/GenBank/DDBJ whole genome shotgun (WGS) entry which is preliminary data.</text>
</comment>
<dbReference type="SMART" id="SM00091">
    <property type="entry name" value="PAS"/>
    <property type="match status" value="1"/>
</dbReference>
<evidence type="ECO:0000256" key="1">
    <source>
        <dbReference type="ARBA" id="ARBA00000085"/>
    </source>
</evidence>
<keyword evidence="8" id="KW-0547">Nucleotide-binding</keyword>
<dbReference type="SMART" id="SM01079">
    <property type="entry name" value="CHASE"/>
    <property type="match status" value="1"/>
</dbReference>
<dbReference type="EMBL" id="WSES01000002">
    <property type="protein sequence ID" value="MVW59416.1"/>
    <property type="molecule type" value="Genomic_DNA"/>
</dbReference>
<feature type="domain" description="CHASE" evidence="23">
    <location>
        <begin position="146"/>
        <end position="242"/>
    </location>
</feature>
<evidence type="ECO:0000256" key="11">
    <source>
        <dbReference type="ARBA" id="ARBA00022989"/>
    </source>
</evidence>
<dbReference type="PROSITE" id="PS50112">
    <property type="entry name" value="PAS"/>
    <property type="match status" value="1"/>
</dbReference>
<evidence type="ECO:0000259" key="23">
    <source>
        <dbReference type="PROSITE" id="PS50839"/>
    </source>
</evidence>
<dbReference type="EC" id="2.7.13.3" evidence="3"/>
<comment type="catalytic activity">
    <reaction evidence="1">
        <text>ATP + protein L-histidine = ADP + protein N-phospho-L-histidine.</text>
        <dbReference type="EC" id="2.7.13.3"/>
    </reaction>
</comment>
<evidence type="ECO:0000313" key="25">
    <source>
        <dbReference type="Proteomes" id="UP000443353"/>
    </source>
</evidence>
<dbReference type="GO" id="GO:0000155">
    <property type="term" value="F:phosphorelay sensor kinase activity"/>
    <property type="evidence" value="ECO:0007669"/>
    <property type="project" value="InterPro"/>
</dbReference>
<dbReference type="Gene3D" id="3.30.450.20">
    <property type="entry name" value="PAS domain"/>
    <property type="match status" value="1"/>
</dbReference>
<dbReference type="Gene3D" id="3.40.50.2300">
    <property type="match status" value="1"/>
</dbReference>
<dbReference type="InterPro" id="IPR036097">
    <property type="entry name" value="HisK_dim/P_sf"/>
</dbReference>
<dbReference type="CDD" id="cd00082">
    <property type="entry name" value="HisKA"/>
    <property type="match status" value="1"/>
</dbReference>
<dbReference type="Proteomes" id="UP000443353">
    <property type="component" value="Unassembled WGS sequence"/>
</dbReference>
<dbReference type="SMART" id="SM00387">
    <property type="entry name" value="HATPase_c"/>
    <property type="match status" value="1"/>
</dbReference>
<evidence type="ECO:0000256" key="19">
    <source>
        <dbReference type="PROSITE-ProRule" id="PRU00169"/>
    </source>
</evidence>
<dbReference type="CDD" id="cd16922">
    <property type="entry name" value="HATPase_EvgS-ArcB-TorS-like"/>
    <property type="match status" value="1"/>
</dbReference>
<evidence type="ECO:0000256" key="13">
    <source>
        <dbReference type="ARBA" id="ARBA00023026"/>
    </source>
</evidence>
<evidence type="ECO:0000256" key="15">
    <source>
        <dbReference type="ARBA" id="ARBA00058004"/>
    </source>
</evidence>
<keyword evidence="12" id="KW-0902">Two-component regulatory system</keyword>
<feature type="modified residue" description="4-aspartylphosphate" evidence="19">
    <location>
        <position position="786"/>
    </location>
</feature>
<keyword evidence="9" id="KW-0418">Kinase</keyword>
<comment type="subunit">
    <text evidence="16">At low DSF concentrations, interacts with RpfF.</text>
</comment>
<evidence type="ECO:0000256" key="2">
    <source>
        <dbReference type="ARBA" id="ARBA00004370"/>
    </source>
</evidence>
<keyword evidence="13" id="KW-0843">Virulence</keyword>
<evidence type="ECO:0000259" key="20">
    <source>
        <dbReference type="PROSITE" id="PS50109"/>
    </source>
</evidence>